<accession>A0A427ASW1</accession>
<evidence type="ECO:0000313" key="2">
    <source>
        <dbReference type="Proteomes" id="UP000287651"/>
    </source>
</evidence>
<comment type="caution">
    <text evidence="1">The sequence shown here is derived from an EMBL/GenBank/DDBJ whole genome shotgun (WGS) entry which is preliminary data.</text>
</comment>
<gene>
    <name evidence="1" type="ORF">B296_00005966</name>
</gene>
<reference evidence="1 2" key="1">
    <citation type="journal article" date="2014" name="Agronomy (Basel)">
        <title>A Draft Genome Sequence for Ensete ventricosum, the Drought-Tolerant Tree Against Hunger.</title>
        <authorList>
            <person name="Harrison J."/>
            <person name="Moore K.A."/>
            <person name="Paszkiewicz K."/>
            <person name="Jones T."/>
            <person name="Grant M."/>
            <person name="Ambacheew D."/>
            <person name="Muzemil S."/>
            <person name="Studholme D.J."/>
        </authorList>
    </citation>
    <scope>NUCLEOTIDE SEQUENCE [LARGE SCALE GENOMIC DNA]</scope>
</reference>
<dbReference type="EMBL" id="AMZH03001425">
    <property type="protein sequence ID" value="RRT79344.1"/>
    <property type="molecule type" value="Genomic_DNA"/>
</dbReference>
<sequence>MHESRKPDLCQEKSYMMEAQGQIRRGCMSRENLTHTKINPLWRKRKAKCA</sequence>
<name>A0A427ASW1_ENSVE</name>
<dbReference type="AlphaFoldDB" id="A0A427ASW1"/>
<evidence type="ECO:0000313" key="1">
    <source>
        <dbReference type="EMBL" id="RRT79344.1"/>
    </source>
</evidence>
<protein>
    <submittedName>
        <fullName evidence="1">Uncharacterized protein</fullName>
    </submittedName>
</protein>
<organism evidence="1 2">
    <name type="scientific">Ensete ventricosum</name>
    <name type="common">Abyssinian banana</name>
    <name type="synonym">Musa ensete</name>
    <dbReference type="NCBI Taxonomy" id="4639"/>
    <lineage>
        <taxon>Eukaryota</taxon>
        <taxon>Viridiplantae</taxon>
        <taxon>Streptophyta</taxon>
        <taxon>Embryophyta</taxon>
        <taxon>Tracheophyta</taxon>
        <taxon>Spermatophyta</taxon>
        <taxon>Magnoliopsida</taxon>
        <taxon>Liliopsida</taxon>
        <taxon>Zingiberales</taxon>
        <taxon>Musaceae</taxon>
        <taxon>Ensete</taxon>
    </lineage>
</organism>
<proteinExistence type="predicted"/>
<dbReference type="Proteomes" id="UP000287651">
    <property type="component" value="Unassembled WGS sequence"/>
</dbReference>